<keyword evidence="2" id="KW-1185">Reference proteome</keyword>
<dbReference type="Proteomes" id="UP000095008">
    <property type="component" value="Unassembled WGS sequence"/>
</dbReference>
<evidence type="ECO:0000313" key="1">
    <source>
        <dbReference type="EMBL" id="OCX75547.1"/>
    </source>
</evidence>
<name>A0A1C2IQF8_ACITH</name>
<dbReference type="EMBL" id="LWRY01000012">
    <property type="protein sequence ID" value="OCX75547.1"/>
    <property type="molecule type" value="Genomic_DNA"/>
</dbReference>
<evidence type="ECO:0000313" key="2">
    <source>
        <dbReference type="Proteomes" id="UP000095008"/>
    </source>
</evidence>
<reference evidence="1" key="1">
    <citation type="journal article" date="2016" name="Int. J. Mol. Sci.">
        <title>Comparative genomics of the extreme acidophile Acidithiobacillus thiooxidans reveals intraspecific divergence and niche adaptation.</title>
        <authorList>
            <person name="Zhang X."/>
            <person name="Feng X."/>
            <person name="Tao J."/>
            <person name="Ma L."/>
            <person name="Xiao Y."/>
            <person name="Liang Y."/>
            <person name="Liu X."/>
            <person name="Yin H."/>
        </authorList>
    </citation>
    <scope>NUCLEOTIDE SEQUENCE [LARGE SCALE GENOMIC DNA]</scope>
    <source>
        <strain evidence="1">DXS-W</strain>
    </source>
</reference>
<sequence>MKAKDEITAALLGPAPCDGCHHRFECGSEKLACQVFQRWANTGRHQELRREPTHKIYRMVFPAVAN</sequence>
<accession>A0A1C2IQF8</accession>
<gene>
    <name evidence="1" type="ORF">A6M23_02020</name>
</gene>
<comment type="caution">
    <text evidence="1">The sequence shown here is derived from an EMBL/GenBank/DDBJ whole genome shotgun (WGS) entry which is preliminary data.</text>
</comment>
<dbReference type="AlphaFoldDB" id="A0A1C2IQF8"/>
<proteinExistence type="predicted"/>
<organism evidence="1 2">
    <name type="scientific">Acidithiobacillus thiooxidans</name>
    <name type="common">Thiobacillus thiooxidans</name>
    <dbReference type="NCBI Taxonomy" id="930"/>
    <lineage>
        <taxon>Bacteria</taxon>
        <taxon>Pseudomonadati</taxon>
        <taxon>Pseudomonadota</taxon>
        <taxon>Acidithiobacillia</taxon>
        <taxon>Acidithiobacillales</taxon>
        <taxon>Acidithiobacillaceae</taxon>
        <taxon>Acidithiobacillus</taxon>
    </lineage>
</organism>
<dbReference type="RefSeq" id="WP_065975169.1">
    <property type="nucleotide sequence ID" value="NZ_LWRY01000012.1"/>
</dbReference>
<dbReference type="OrthoDB" id="9342812at2"/>
<protein>
    <submittedName>
        <fullName evidence="1">Uncharacterized protein</fullName>
    </submittedName>
</protein>